<keyword evidence="5" id="KW-0472">Membrane</keyword>
<dbReference type="InterPro" id="IPR011006">
    <property type="entry name" value="CheY-like_superfamily"/>
</dbReference>
<dbReference type="EMBL" id="MDGM01000003">
    <property type="protein sequence ID" value="PIB26634.1"/>
    <property type="molecule type" value="Genomic_DNA"/>
</dbReference>
<dbReference type="Gene3D" id="1.10.287.130">
    <property type="match status" value="1"/>
</dbReference>
<dbReference type="SUPFAM" id="SSF47384">
    <property type="entry name" value="Homodimeric domain of signal transducing histidine kinase"/>
    <property type="match status" value="1"/>
</dbReference>
<feature type="transmembrane region" description="Helical" evidence="5">
    <location>
        <begin position="20"/>
        <end position="39"/>
    </location>
</feature>
<dbReference type="InterPro" id="IPR036097">
    <property type="entry name" value="HisK_dim/P_sf"/>
</dbReference>
<dbReference type="GO" id="GO:0000155">
    <property type="term" value="F:phosphorelay sensor kinase activity"/>
    <property type="evidence" value="ECO:0007669"/>
    <property type="project" value="InterPro"/>
</dbReference>
<dbReference type="Pfam" id="PF17149">
    <property type="entry name" value="CHASE5"/>
    <property type="match status" value="1"/>
</dbReference>
<dbReference type="Gene3D" id="3.30.565.10">
    <property type="entry name" value="Histidine kinase-like ATPase, C-terminal domain"/>
    <property type="match status" value="1"/>
</dbReference>
<dbReference type="PROSITE" id="PS51257">
    <property type="entry name" value="PROKAR_LIPOPROTEIN"/>
    <property type="match status" value="1"/>
</dbReference>
<dbReference type="OrthoDB" id="9796100at2"/>
<dbReference type="EC" id="2.7.13.3" evidence="2"/>
<comment type="catalytic activity">
    <reaction evidence="1">
        <text>ATP + protein L-histidine = ADP + protein N-phospho-L-histidine.</text>
        <dbReference type="EC" id="2.7.13.3"/>
    </reaction>
</comment>
<evidence type="ECO:0000256" key="5">
    <source>
        <dbReference type="SAM" id="Phobius"/>
    </source>
</evidence>
<evidence type="ECO:0000256" key="2">
    <source>
        <dbReference type="ARBA" id="ARBA00012438"/>
    </source>
</evidence>
<dbReference type="InterPro" id="IPR004358">
    <property type="entry name" value="Sig_transdc_His_kin-like_C"/>
</dbReference>
<dbReference type="InterPro" id="IPR003661">
    <property type="entry name" value="HisK_dim/P_dom"/>
</dbReference>
<feature type="domain" description="Response regulatory" evidence="7">
    <location>
        <begin position="619"/>
        <end position="735"/>
    </location>
</feature>
<dbReference type="InterPro" id="IPR033414">
    <property type="entry name" value="Sensor_dom"/>
</dbReference>
<name>A0A2G5KDD9_9RHOB</name>
<feature type="modified residue" description="4-aspartylphosphate" evidence="4">
    <location>
        <position position="669"/>
    </location>
</feature>
<dbReference type="Pfam" id="PF00072">
    <property type="entry name" value="Response_reg"/>
    <property type="match status" value="1"/>
</dbReference>
<keyword evidence="9" id="KW-1185">Reference proteome</keyword>
<gene>
    <name evidence="8" type="ORF">BFP76_12135</name>
</gene>
<evidence type="ECO:0000313" key="8">
    <source>
        <dbReference type="EMBL" id="PIB26634.1"/>
    </source>
</evidence>
<dbReference type="InterPro" id="IPR003594">
    <property type="entry name" value="HATPase_dom"/>
</dbReference>
<evidence type="ECO:0000256" key="1">
    <source>
        <dbReference type="ARBA" id="ARBA00000085"/>
    </source>
</evidence>
<dbReference type="InterPro" id="IPR001789">
    <property type="entry name" value="Sig_transdc_resp-reg_receiver"/>
</dbReference>
<feature type="transmembrane region" description="Helical" evidence="5">
    <location>
        <begin position="144"/>
        <end position="169"/>
    </location>
</feature>
<sequence length="750" mass="83222">MASNRPRLSRIGLATAQSILLPLIIASVVSCTVLVNWVYRTEQNRLMDELDHHGRTLVTALEQSLWLFDDPLTKQHIDDAIEFNFITFAKIEDNFGENYQTGTLQPTNMFTREYTIERNFRGRQIELGTLQLGVDTRHLIRDSILLAVFEVVIFFATIMIASLVIYLHLKNNLLSHLNAIAQKLKSSPEFPLGFNIALNRKNSKPDELDELVESIHHMHHQLITTRATSEQTEGRFQGASKFAALAHCTVDLHTFRLIEADEAFIELIELDPETMHSIDLINELAPSRLTEPYLSDVPEILARLLRFESVENVMELSLPSGKRKVIRHLFVPLPTEPDGTRLVNMIAQDITEIYEMQNSLLQSQKVQAIGKLTGGVAHDVNNILAIISGNIELSQILNSNEKIDEYLSVALTATQRGAGLTRQLLAFARQQPLLPKAINPSELIQESKELIRTTIGEHISITAETNDDIWRCTADEAQLQAVILNLVSNARDAMPYGGKLSIAVSNVTLDEEFTKTDTDLIPGDFVCICVSDNGMGMNEEILNKVIDPFFTTKPLGSGTGLGLSMAFGFAKQSNGHLQINSKIGKGTCVRLYLPRDFSVDIKQLDTFKNIPHDFLVDKCILLIEDDNVLREIYAKQLSNTGCMVRSASDGPTAVTLASSMPHIDLVLSDFILPNGMNGNVACQEILKLHPNAKTLLMSGYTGDADLSSPITGAVGNVLQKPFEFADLLNAIFATLSTQTSIKVAKKELQQ</sequence>
<protein>
    <recommendedName>
        <fullName evidence="2">histidine kinase</fullName>
        <ecNumber evidence="2">2.7.13.3</ecNumber>
    </recommendedName>
</protein>
<dbReference type="PANTHER" id="PTHR43065:SF49">
    <property type="entry name" value="HISTIDINE KINASE"/>
    <property type="match status" value="1"/>
</dbReference>
<dbReference type="Pfam" id="PF00512">
    <property type="entry name" value="HisKA"/>
    <property type="match status" value="1"/>
</dbReference>
<dbReference type="AlphaFoldDB" id="A0A2G5KDD9"/>
<dbReference type="InterPro" id="IPR036890">
    <property type="entry name" value="HATPase_C_sf"/>
</dbReference>
<dbReference type="SMART" id="SM00387">
    <property type="entry name" value="HATPase_c"/>
    <property type="match status" value="1"/>
</dbReference>
<keyword evidence="5" id="KW-1133">Transmembrane helix</keyword>
<dbReference type="RefSeq" id="WP_099591461.1">
    <property type="nucleotide sequence ID" value="NZ_MDGM01000003.1"/>
</dbReference>
<evidence type="ECO:0000259" key="6">
    <source>
        <dbReference type="PROSITE" id="PS50109"/>
    </source>
</evidence>
<comment type="caution">
    <text evidence="8">The sequence shown here is derived from an EMBL/GenBank/DDBJ whole genome shotgun (WGS) entry which is preliminary data.</text>
</comment>
<dbReference type="Pfam" id="PF02518">
    <property type="entry name" value="HATPase_c"/>
    <property type="match status" value="1"/>
</dbReference>
<keyword evidence="5" id="KW-0812">Transmembrane</keyword>
<evidence type="ECO:0000259" key="7">
    <source>
        <dbReference type="PROSITE" id="PS50110"/>
    </source>
</evidence>
<dbReference type="SUPFAM" id="SSF52172">
    <property type="entry name" value="CheY-like"/>
    <property type="match status" value="1"/>
</dbReference>
<feature type="domain" description="Histidine kinase" evidence="6">
    <location>
        <begin position="375"/>
        <end position="597"/>
    </location>
</feature>
<dbReference type="SMART" id="SM00388">
    <property type="entry name" value="HisKA"/>
    <property type="match status" value="1"/>
</dbReference>
<dbReference type="PROSITE" id="PS50109">
    <property type="entry name" value="HIS_KIN"/>
    <property type="match status" value="1"/>
</dbReference>
<dbReference type="InterPro" id="IPR005467">
    <property type="entry name" value="His_kinase_dom"/>
</dbReference>
<dbReference type="SUPFAM" id="SSF55874">
    <property type="entry name" value="ATPase domain of HSP90 chaperone/DNA topoisomerase II/histidine kinase"/>
    <property type="match status" value="1"/>
</dbReference>
<reference evidence="8 9" key="1">
    <citation type="submission" date="2016-08" db="EMBL/GenBank/DDBJ databases">
        <title>Draft genome of Amylibacter sp. strain 4G11.</title>
        <authorList>
            <person name="Wong S.-K."/>
            <person name="Hamasaki K."/>
            <person name="Yoshizawa S."/>
        </authorList>
    </citation>
    <scope>NUCLEOTIDE SEQUENCE [LARGE SCALE GENOMIC DNA]</scope>
    <source>
        <strain evidence="8 9">4G11</strain>
    </source>
</reference>
<keyword evidence="3 4" id="KW-0597">Phosphoprotein</keyword>
<dbReference type="CDD" id="cd00082">
    <property type="entry name" value="HisKA"/>
    <property type="match status" value="1"/>
</dbReference>
<evidence type="ECO:0000256" key="3">
    <source>
        <dbReference type="ARBA" id="ARBA00022553"/>
    </source>
</evidence>
<proteinExistence type="predicted"/>
<dbReference type="SMART" id="SM00448">
    <property type="entry name" value="REC"/>
    <property type="match status" value="1"/>
</dbReference>
<dbReference type="PROSITE" id="PS50110">
    <property type="entry name" value="RESPONSE_REGULATORY"/>
    <property type="match status" value="1"/>
</dbReference>
<evidence type="ECO:0000256" key="4">
    <source>
        <dbReference type="PROSITE-ProRule" id="PRU00169"/>
    </source>
</evidence>
<organism evidence="8 9">
    <name type="scientific">Paramylibacter kogurei</name>
    <dbReference type="NCBI Taxonomy" id="1889778"/>
    <lineage>
        <taxon>Bacteria</taxon>
        <taxon>Pseudomonadati</taxon>
        <taxon>Pseudomonadota</taxon>
        <taxon>Alphaproteobacteria</taxon>
        <taxon>Rhodobacterales</taxon>
        <taxon>Paracoccaceae</taxon>
        <taxon>Paramylibacter</taxon>
    </lineage>
</organism>
<dbReference type="Proteomes" id="UP000231516">
    <property type="component" value="Unassembled WGS sequence"/>
</dbReference>
<dbReference type="PANTHER" id="PTHR43065">
    <property type="entry name" value="SENSOR HISTIDINE KINASE"/>
    <property type="match status" value="1"/>
</dbReference>
<dbReference type="PRINTS" id="PR00344">
    <property type="entry name" value="BCTRLSENSOR"/>
</dbReference>
<dbReference type="Gene3D" id="3.40.50.2300">
    <property type="match status" value="1"/>
</dbReference>
<evidence type="ECO:0000313" key="9">
    <source>
        <dbReference type="Proteomes" id="UP000231516"/>
    </source>
</evidence>
<accession>A0A2G5KDD9</accession>